<name>A0A0M9EPW6_FUSLA</name>
<evidence type="ECO:0000256" key="2">
    <source>
        <dbReference type="SAM" id="MobiDB-lite"/>
    </source>
</evidence>
<reference evidence="3 4" key="1">
    <citation type="submission" date="2015-04" db="EMBL/GenBank/DDBJ databases">
        <title>The draft genome sequence of Fusarium langsethiae, a T-2/HT-2 mycotoxin producer.</title>
        <authorList>
            <person name="Lysoe E."/>
            <person name="Divon H.H."/>
            <person name="Terzi V."/>
            <person name="Orru L."/>
            <person name="Lamontanara A."/>
            <person name="Kolseth A.-K."/>
            <person name="Frandsen R.J."/>
            <person name="Nielsen K."/>
            <person name="Thrane U."/>
        </authorList>
    </citation>
    <scope>NUCLEOTIDE SEQUENCE [LARGE SCALE GENOMIC DNA]</scope>
    <source>
        <strain evidence="3 4">Fl201059</strain>
    </source>
</reference>
<keyword evidence="4" id="KW-1185">Reference proteome</keyword>
<dbReference type="Proteomes" id="UP000037904">
    <property type="component" value="Unassembled WGS sequence"/>
</dbReference>
<proteinExistence type="predicted"/>
<gene>
    <name evidence="3" type="ORF">FLAG1_10028</name>
</gene>
<feature type="region of interest" description="Disordered" evidence="2">
    <location>
        <begin position="436"/>
        <end position="460"/>
    </location>
</feature>
<accession>A0A0M9EPW6</accession>
<dbReference type="AlphaFoldDB" id="A0A0M9EPW6"/>
<evidence type="ECO:0000256" key="1">
    <source>
        <dbReference type="SAM" id="Coils"/>
    </source>
</evidence>
<keyword evidence="1" id="KW-0175">Coiled coil</keyword>
<protein>
    <submittedName>
        <fullName evidence="3">Uncharacterized protein</fullName>
    </submittedName>
</protein>
<dbReference type="OrthoDB" id="5075194at2759"/>
<feature type="coiled-coil region" evidence="1">
    <location>
        <begin position="276"/>
        <end position="331"/>
    </location>
</feature>
<evidence type="ECO:0000313" key="3">
    <source>
        <dbReference type="EMBL" id="KPA37172.1"/>
    </source>
</evidence>
<dbReference type="EMBL" id="JXCE01000462">
    <property type="protein sequence ID" value="KPA37172.1"/>
    <property type="molecule type" value="Genomic_DNA"/>
</dbReference>
<evidence type="ECO:0000313" key="4">
    <source>
        <dbReference type="Proteomes" id="UP000037904"/>
    </source>
</evidence>
<comment type="caution">
    <text evidence="3">The sequence shown here is derived from an EMBL/GenBank/DDBJ whole genome shotgun (WGS) entry which is preliminary data.</text>
</comment>
<sequence length="460" mass="51693">MSFHSTPQPSTPAQRKPALFGIDMENKLEEVKAVVEWQHDGSTRWLTKPDPQQSFIRFTLQFNATCALFQIMIPIRYKDHSRNSAVYVHINPSSITSLKHSTQQDVPTAVKPVFSSATCLSLELNNTITVLVPSFIKEPVAAARLRSGKIIDSLCELLHTTSLHLYIPSDALSQHQLDSLCTAITQRQLQPFSGPDHDISCWFTGSGARVTTLARLPPPSYDNATTSAPLHNESATFDPPVISHKRKRSQEAVAASDAIWKKLLELEATIHHPPVIHQLRAENAELRNRLMRCEQKAVDAETENAELRNRLARCEQQVLDLETDVAGLQEAQGIADDAECIELSEIRDDIKILEIKIDFIERGKDDDELEHRVKERVLDELVARISHGSLSIWDRALNGPMANATRRVKEITLDHSGPNNPLPFLIVVAKPTHRKHHKQPSWHTLTESHKHNTSDRNGLV</sequence>
<organism evidence="3 4">
    <name type="scientific">Fusarium langsethiae</name>
    <dbReference type="NCBI Taxonomy" id="179993"/>
    <lineage>
        <taxon>Eukaryota</taxon>
        <taxon>Fungi</taxon>
        <taxon>Dikarya</taxon>
        <taxon>Ascomycota</taxon>
        <taxon>Pezizomycotina</taxon>
        <taxon>Sordariomycetes</taxon>
        <taxon>Hypocreomycetidae</taxon>
        <taxon>Hypocreales</taxon>
        <taxon>Nectriaceae</taxon>
        <taxon>Fusarium</taxon>
    </lineage>
</organism>